<dbReference type="EMBL" id="BK016159">
    <property type="protein sequence ID" value="DAF99067.1"/>
    <property type="molecule type" value="Genomic_DNA"/>
</dbReference>
<sequence>MIDAENAIFNHIADIFDAKYPDGSRYGEQIDAPPSFPCMTLMEIDNTAYNRGLGGELKEPYANISYELNCYAFSKQEAKDVLNLIDSAMQNLGFYRVMVTRTQNADQRIYRITARYSAVISDDYRIYRR</sequence>
<protein>
    <submittedName>
        <fullName evidence="1">PORTAL PROTEIN, 15 PROTEIN, HEAD PROTEIN, VIRAL INFECTION, TAILED.2A</fullName>
    </submittedName>
</protein>
<name>A0A8S5UX95_9CAUD</name>
<organism evidence="1">
    <name type="scientific">Siphoviridae sp. ctDmR33</name>
    <dbReference type="NCBI Taxonomy" id="2825389"/>
    <lineage>
        <taxon>Viruses</taxon>
        <taxon>Duplodnaviria</taxon>
        <taxon>Heunggongvirae</taxon>
        <taxon>Uroviricota</taxon>
        <taxon>Caudoviricetes</taxon>
    </lineage>
</organism>
<accession>A0A8S5UX95</accession>
<proteinExistence type="predicted"/>
<reference evidence="1" key="1">
    <citation type="journal article" date="2021" name="Proc. Natl. Acad. Sci. U.S.A.">
        <title>A Catalog of Tens of Thousands of Viruses from Human Metagenomes Reveals Hidden Associations with Chronic Diseases.</title>
        <authorList>
            <person name="Tisza M.J."/>
            <person name="Buck C.B."/>
        </authorList>
    </citation>
    <scope>NUCLEOTIDE SEQUENCE</scope>
    <source>
        <strain evidence="1">CtDmR33</strain>
    </source>
</reference>
<evidence type="ECO:0000313" key="1">
    <source>
        <dbReference type="EMBL" id="DAF99067.1"/>
    </source>
</evidence>